<evidence type="ECO:0000256" key="2">
    <source>
        <dbReference type="ARBA" id="ARBA00010671"/>
    </source>
</evidence>
<keyword evidence="4" id="KW-0663">Pyridoxal phosphate</keyword>
<keyword evidence="5" id="KW-0456">Lyase</keyword>
<dbReference type="InterPro" id="IPR000310">
    <property type="entry name" value="Orn/Lys/Arg_deCO2ase_major_dom"/>
</dbReference>
<dbReference type="GO" id="GO:0016831">
    <property type="term" value="F:carboxy-lyase activity"/>
    <property type="evidence" value="ECO:0007669"/>
    <property type="project" value="UniProtKB-KW"/>
</dbReference>
<evidence type="ECO:0000256" key="1">
    <source>
        <dbReference type="ARBA" id="ARBA00001933"/>
    </source>
</evidence>
<evidence type="ECO:0000259" key="6">
    <source>
        <dbReference type="Pfam" id="PF01276"/>
    </source>
</evidence>
<dbReference type="EMBL" id="AQFT01000041">
    <property type="protein sequence ID" value="EMZ32980.1"/>
    <property type="molecule type" value="Genomic_DNA"/>
</dbReference>
<dbReference type="InterPro" id="IPR052357">
    <property type="entry name" value="Orn_Lys_Arg_decarboxylase-I"/>
</dbReference>
<evidence type="ECO:0000313" key="8">
    <source>
        <dbReference type="EMBL" id="EMZ32980.1"/>
    </source>
</evidence>
<dbReference type="InterPro" id="IPR015424">
    <property type="entry name" value="PyrdxlP-dep_Trfase"/>
</dbReference>
<dbReference type="eggNOG" id="COG1982">
    <property type="taxonomic scope" value="Bacteria"/>
</dbReference>
<dbReference type="PANTHER" id="PTHR43277:SF4">
    <property type="entry name" value="ARGININE DECARBOXYLASE"/>
    <property type="match status" value="1"/>
</dbReference>
<accession>N2B3S0</accession>
<dbReference type="InterPro" id="IPR008286">
    <property type="entry name" value="Prn/Lys/Arg_de-COase_C"/>
</dbReference>
<evidence type="ECO:0000256" key="3">
    <source>
        <dbReference type="ARBA" id="ARBA00022793"/>
    </source>
</evidence>
<feature type="domain" description="Orn/Lys/Arg decarboxylase C-terminal" evidence="7">
    <location>
        <begin position="418"/>
        <end position="460"/>
    </location>
</feature>
<dbReference type="PATRIC" id="fig|1235802.3.peg.1485"/>
<protein>
    <recommendedName>
        <fullName evidence="10">Orn/Lys/Arg decarboxylases family 1 pyridoxal-P attachment site domain-containing protein</fullName>
    </recommendedName>
</protein>
<evidence type="ECO:0000256" key="5">
    <source>
        <dbReference type="ARBA" id="ARBA00023239"/>
    </source>
</evidence>
<dbReference type="Proteomes" id="UP000012589">
    <property type="component" value="Unassembled WGS sequence"/>
</dbReference>
<comment type="cofactor">
    <cofactor evidence="1">
        <name>pyridoxal 5'-phosphate</name>
        <dbReference type="ChEBI" id="CHEBI:597326"/>
    </cofactor>
</comment>
<sequence>MDEQILQYKDLYERLAAYGKSDYYPFHMPGHKRAALNFANPYQIDITEIEAFDSLYYAEDLLRDSQKRLQKIYNSKRSYYLINGSTGGILSAIGASIKTGDEIIIARNCHKSVYNAVKLFQLKTHYIYPQFMECGIQGKIVPEQLEDVLKEHKNIKLVVITSPTYDGIVSDIKKIADIAHRYDATLIVDEAHGAHFSLSSYFPESSVSLGADLVIHSLHKTLPSFTQTAALHVAGDRADILGLEEMMSIFQSSSPSYLLMAGIDRCIGIIERSGKQLFDKYEENLKRFYEIGKNLKHLHVLTEKDYEAYDVPAVDHGKILIRTCHPKVNGVQLYDLLLNKYHLQMEMSSAQYVLAMTSIMDTQEGFDRLFWALLEIDRDLELTSDLLEVCDDYRNKSQLGKFLERVYEKREKVMEISDTEHYNIEETLLQSSVGKISAEYIYLYPPGVPMIVPGETISDHLIEVIGKCRNLGLHLQGLRDRQCQKILTVASI</sequence>
<evidence type="ECO:0000313" key="9">
    <source>
        <dbReference type="Proteomes" id="UP000012589"/>
    </source>
</evidence>
<gene>
    <name evidence="8" type="ORF">C823_01398</name>
</gene>
<feature type="domain" description="Orn/Lys/Arg decarboxylases family 1 pyridoxal-P attachment site" evidence="6">
    <location>
        <begin position="11"/>
        <end position="291"/>
    </location>
</feature>
<dbReference type="PANTHER" id="PTHR43277">
    <property type="entry name" value="ARGININE DECARBOXYLASE"/>
    <property type="match status" value="1"/>
</dbReference>
<keyword evidence="3" id="KW-0210">Decarboxylase</keyword>
<keyword evidence="9" id="KW-1185">Reference proteome</keyword>
<evidence type="ECO:0008006" key="10">
    <source>
        <dbReference type="Google" id="ProtNLM"/>
    </source>
</evidence>
<comment type="similarity">
    <text evidence="2">Belongs to the Orn/Lys/Arg decarboxylase class-I family.</text>
</comment>
<dbReference type="SUPFAM" id="SSF53383">
    <property type="entry name" value="PLP-dependent transferases"/>
    <property type="match status" value="1"/>
</dbReference>
<evidence type="ECO:0000256" key="4">
    <source>
        <dbReference type="ARBA" id="ARBA00022898"/>
    </source>
</evidence>
<reference evidence="8 9" key="1">
    <citation type="journal article" date="2014" name="Genome Announc.">
        <title>Draft genome sequences of the altered schaedler flora, a defined bacterial community from gnotobiotic mice.</title>
        <authorList>
            <person name="Wannemuehler M.J."/>
            <person name="Overstreet A.M."/>
            <person name="Ward D.V."/>
            <person name="Phillips G.J."/>
        </authorList>
    </citation>
    <scope>NUCLEOTIDE SEQUENCE [LARGE SCALE GENOMIC DNA]</scope>
    <source>
        <strain evidence="8 9">ASF492</strain>
    </source>
</reference>
<dbReference type="HOGENOM" id="CLU_025925_2_1_9"/>
<evidence type="ECO:0000259" key="7">
    <source>
        <dbReference type="Pfam" id="PF03711"/>
    </source>
</evidence>
<comment type="caution">
    <text evidence="8">The sequence shown here is derived from an EMBL/GenBank/DDBJ whole genome shotgun (WGS) entry which is preliminary data.</text>
</comment>
<name>N2B3S0_9FIRM</name>
<dbReference type="STRING" id="1235802.C823_01398"/>
<dbReference type="AlphaFoldDB" id="N2B3S0"/>
<dbReference type="Gene3D" id="3.40.640.10">
    <property type="entry name" value="Type I PLP-dependent aspartate aminotransferase-like (Major domain)"/>
    <property type="match status" value="1"/>
</dbReference>
<organism evidence="8 9">
    <name type="scientific">Eubacterium plexicaudatum ASF492</name>
    <dbReference type="NCBI Taxonomy" id="1235802"/>
    <lineage>
        <taxon>Bacteria</taxon>
        <taxon>Bacillati</taxon>
        <taxon>Bacillota</taxon>
        <taxon>Clostridia</taxon>
        <taxon>Eubacteriales</taxon>
        <taxon>Eubacteriaceae</taxon>
        <taxon>Eubacterium</taxon>
    </lineage>
</organism>
<dbReference type="Pfam" id="PF01276">
    <property type="entry name" value="OKR_DC_1"/>
    <property type="match status" value="1"/>
</dbReference>
<proteinExistence type="inferred from homology"/>
<dbReference type="Gene3D" id="3.90.105.10">
    <property type="entry name" value="Molybdopterin biosynthesis moea protein, domain 2"/>
    <property type="match status" value="1"/>
</dbReference>
<dbReference type="InterPro" id="IPR015421">
    <property type="entry name" value="PyrdxlP-dep_Trfase_major"/>
</dbReference>
<dbReference type="Pfam" id="PF03711">
    <property type="entry name" value="OKR_DC_1_C"/>
    <property type="match status" value="1"/>
</dbReference>